<dbReference type="Gene3D" id="2.40.128.680">
    <property type="match status" value="1"/>
</dbReference>
<dbReference type="InterPro" id="IPR013924">
    <property type="entry name" value="RNase_H2_suC"/>
</dbReference>
<reference evidence="1 2" key="1">
    <citation type="journal article" date="2023" name="Commun. Biol.">
        <title>Genome analysis of Parmales, the sister group of diatoms, reveals the evolutionary specialization of diatoms from phago-mixotrophs to photoautotrophs.</title>
        <authorList>
            <person name="Ban H."/>
            <person name="Sato S."/>
            <person name="Yoshikawa S."/>
            <person name="Yamada K."/>
            <person name="Nakamura Y."/>
            <person name="Ichinomiya M."/>
            <person name="Sato N."/>
            <person name="Blanc-Mathieu R."/>
            <person name="Endo H."/>
            <person name="Kuwata A."/>
            <person name="Ogata H."/>
        </authorList>
    </citation>
    <scope>NUCLEOTIDE SEQUENCE [LARGE SCALE GENOMIC DNA]</scope>
</reference>
<gene>
    <name evidence="1" type="ORF">TeGR_g11009</name>
</gene>
<evidence type="ECO:0000313" key="1">
    <source>
        <dbReference type="EMBL" id="GMI34974.1"/>
    </source>
</evidence>
<dbReference type="EMBL" id="BRYB01000665">
    <property type="protein sequence ID" value="GMI34974.1"/>
    <property type="molecule type" value="Genomic_DNA"/>
</dbReference>
<dbReference type="Pfam" id="PF08615">
    <property type="entry name" value="RNase_H2_suC"/>
    <property type="match status" value="1"/>
</dbReference>
<protein>
    <submittedName>
        <fullName evidence="1">Uncharacterized protein</fullName>
    </submittedName>
</protein>
<keyword evidence="2" id="KW-1185">Reference proteome</keyword>
<dbReference type="PANTHER" id="PTHR47204">
    <property type="entry name" value="OS02G0168900 PROTEIN"/>
    <property type="match status" value="1"/>
</dbReference>
<evidence type="ECO:0000313" key="2">
    <source>
        <dbReference type="Proteomes" id="UP001165060"/>
    </source>
</evidence>
<proteinExistence type="predicted"/>
<dbReference type="Proteomes" id="UP001165060">
    <property type="component" value="Unassembled WGS sequence"/>
</dbReference>
<sequence>MVTITSPPFPPPVVLHSLPCSIACPPSSRASVAAYFKPAPMPPSHPHYKRAEGLRVAQLRGRALCGRTCPVPSGTVGLVLGPSTAGDDGGGELRVEGGFGGFEAWGHDYAPPEGGGAGRVLEEWVEMARAIHDE</sequence>
<organism evidence="1 2">
    <name type="scientific">Tetraparma gracilis</name>
    <dbReference type="NCBI Taxonomy" id="2962635"/>
    <lineage>
        <taxon>Eukaryota</taxon>
        <taxon>Sar</taxon>
        <taxon>Stramenopiles</taxon>
        <taxon>Ochrophyta</taxon>
        <taxon>Bolidophyceae</taxon>
        <taxon>Parmales</taxon>
        <taxon>Triparmaceae</taxon>
        <taxon>Tetraparma</taxon>
    </lineage>
</organism>
<dbReference type="CDD" id="cd09271">
    <property type="entry name" value="RNase_H2-C"/>
    <property type="match status" value="1"/>
</dbReference>
<dbReference type="PANTHER" id="PTHR47204:SF1">
    <property type="entry name" value="RIBONUCLEASE H2 SUBUNIT C"/>
    <property type="match status" value="1"/>
</dbReference>
<name>A0ABQ6MWJ4_9STRA</name>
<accession>A0ABQ6MWJ4</accession>
<comment type="caution">
    <text evidence="1">The sequence shown here is derived from an EMBL/GenBank/DDBJ whole genome shotgun (WGS) entry which is preliminary data.</text>
</comment>